<proteinExistence type="predicted"/>
<dbReference type="InterPro" id="IPR011990">
    <property type="entry name" value="TPR-like_helical_dom_sf"/>
</dbReference>
<feature type="region of interest" description="Disordered" evidence="2">
    <location>
        <begin position="1"/>
        <end position="57"/>
    </location>
</feature>
<comment type="caution">
    <text evidence="3">The sequence shown here is derived from an EMBL/GenBank/DDBJ whole genome shotgun (WGS) entry which is preliminary data.</text>
</comment>
<feature type="compositionally biased region" description="Basic and acidic residues" evidence="2">
    <location>
        <begin position="47"/>
        <end position="57"/>
    </location>
</feature>
<dbReference type="AlphaFoldDB" id="A0A2S6CAY1"/>
<evidence type="ECO:0000313" key="4">
    <source>
        <dbReference type="Proteomes" id="UP000237631"/>
    </source>
</evidence>
<feature type="compositionally biased region" description="Basic and acidic residues" evidence="2">
    <location>
        <begin position="151"/>
        <end position="167"/>
    </location>
</feature>
<dbReference type="Proteomes" id="UP000237631">
    <property type="component" value="Unassembled WGS sequence"/>
</dbReference>
<keyword evidence="1" id="KW-0802">TPR repeat</keyword>
<sequence>MTKHSRLSAHQPGDDDSDSDASFHSFKDDSEQPVATDPKPQPTLPQEEPKLTKPFIERFSPEEEATLLAGSNSLKGSGNQLFGKGSYENAIQTYDRALASCPNYLDFELAVLRSNIAACHIKLEDWKEAVESADKGVNNLENLEPLPPLPKPKDLRKDGKEDESKDDGIEEVDDDVEERMINLQKSGRTLDEVRKLQIKLLLRRAKAKTELAGWANLQAADEDYRILLSPTMQPCLSPTDLRFAKEAVRALAPKLNEAKEKEMGEMVDKLKGLGNSVLGMFGMSTDNFQFVKDEKTGGYSMNFQQNPVKK</sequence>
<feature type="region of interest" description="Disordered" evidence="2">
    <location>
        <begin position="138"/>
        <end position="174"/>
    </location>
</feature>
<dbReference type="Gene3D" id="1.25.40.10">
    <property type="entry name" value="Tetratricopeptide repeat domain"/>
    <property type="match status" value="1"/>
</dbReference>
<evidence type="ECO:0000256" key="1">
    <source>
        <dbReference type="PROSITE-ProRule" id="PRU00339"/>
    </source>
</evidence>
<dbReference type="PANTHER" id="PTHR46014:SF1">
    <property type="entry name" value="TETRATRICOPEPTIDE REPEAT PROTEIN 1"/>
    <property type="match status" value="1"/>
</dbReference>
<dbReference type="SUPFAM" id="SSF48452">
    <property type="entry name" value="TPR-like"/>
    <property type="match status" value="1"/>
</dbReference>
<evidence type="ECO:0000256" key="2">
    <source>
        <dbReference type="SAM" id="MobiDB-lite"/>
    </source>
</evidence>
<dbReference type="SMART" id="SM00028">
    <property type="entry name" value="TPR"/>
    <property type="match status" value="2"/>
</dbReference>
<feature type="repeat" description="TPR" evidence="1">
    <location>
        <begin position="71"/>
        <end position="104"/>
    </location>
</feature>
<organism evidence="3 4">
    <name type="scientific">Cercospora berteroae</name>
    <dbReference type="NCBI Taxonomy" id="357750"/>
    <lineage>
        <taxon>Eukaryota</taxon>
        <taxon>Fungi</taxon>
        <taxon>Dikarya</taxon>
        <taxon>Ascomycota</taxon>
        <taxon>Pezizomycotina</taxon>
        <taxon>Dothideomycetes</taxon>
        <taxon>Dothideomycetidae</taxon>
        <taxon>Mycosphaerellales</taxon>
        <taxon>Mycosphaerellaceae</taxon>
        <taxon>Cercospora</taxon>
    </lineage>
</organism>
<evidence type="ECO:0000313" key="3">
    <source>
        <dbReference type="EMBL" id="PPJ56902.1"/>
    </source>
</evidence>
<gene>
    <name evidence="3" type="ORF">CBER1_02278</name>
</gene>
<dbReference type="EMBL" id="PNEN01000504">
    <property type="protein sequence ID" value="PPJ56902.1"/>
    <property type="molecule type" value="Genomic_DNA"/>
</dbReference>
<dbReference type="PANTHER" id="PTHR46014">
    <property type="entry name" value="TETRATRICOPEPTIDE REPEAT PROTEIN 1"/>
    <property type="match status" value="1"/>
</dbReference>
<dbReference type="InterPro" id="IPR019734">
    <property type="entry name" value="TPR_rpt"/>
</dbReference>
<dbReference type="OrthoDB" id="1872379at2759"/>
<dbReference type="PROSITE" id="PS50005">
    <property type="entry name" value="TPR"/>
    <property type="match status" value="1"/>
</dbReference>
<reference evidence="4" key="1">
    <citation type="journal article" date="2017" name="bioRxiv">
        <title>Conservation of a gene cluster reveals novel cercosporin biosynthetic mechanisms and extends production to the genus Colletotrichum.</title>
        <authorList>
            <person name="de Jonge R."/>
            <person name="Ebert M.K."/>
            <person name="Huitt-Roehl C.R."/>
            <person name="Pal P."/>
            <person name="Suttle J.C."/>
            <person name="Spanner R.E."/>
            <person name="Neubauer J.D."/>
            <person name="Jurick W.M.II."/>
            <person name="Stott K.A."/>
            <person name="Secor G.A."/>
            <person name="Thomma B.P.H.J."/>
            <person name="Van de Peer Y."/>
            <person name="Townsend C.A."/>
            <person name="Bolton M.D."/>
        </authorList>
    </citation>
    <scope>NUCLEOTIDE SEQUENCE [LARGE SCALE GENOMIC DNA]</scope>
    <source>
        <strain evidence="4">CBS538.71</strain>
    </source>
</reference>
<accession>A0A2S6CAY1</accession>
<protein>
    <submittedName>
        <fullName evidence="3">Uncharacterized protein</fullName>
    </submittedName>
</protein>
<dbReference type="InterPro" id="IPR052769">
    <property type="entry name" value="TPR_domain_protein"/>
</dbReference>
<keyword evidence="4" id="KW-1185">Reference proteome</keyword>
<dbReference type="STRING" id="357750.A0A2S6CAY1"/>
<name>A0A2S6CAY1_9PEZI</name>